<sequence length="96" mass="10861">MRLPETRDLFVRELEFPTSCETVIELIGEQELEAPNGDDESIEAILGRSGVEQFTHADELYDTLLTCVGDAFIGRKYYDDRSGISSNTDDDEIVHF</sequence>
<dbReference type="HOGENOM" id="CLU_133603_1_1_2"/>
<name>G0LK50_HALWC</name>
<evidence type="ECO:0000313" key="2">
    <source>
        <dbReference type="Proteomes" id="UP000007954"/>
    </source>
</evidence>
<dbReference type="KEGG" id="hwc:Hqrw_1532"/>
<proteinExistence type="predicted"/>
<gene>
    <name evidence="1" type="ordered locus">Hqrw_1532</name>
</gene>
<reference evidence="1 2" key="1">
    <citation type="journal article" date="2011" name="PLoS ONE">
        <title>Haloquadratum walsbyi: limited diversity in a global pond.</title>
        <authorList>
            <person name="Dyall-Smith M."/>
            <person name="Pfeiffer F."/>
            <person name="Klee K."/>
            <person name="Palm P."/>
            <person name="Gross K."/>
            <person name="Schuster S.C."/>
            <person name="Rampp M."/>
            <person name="Oesterhelt D."/>
        </authorList>
    </citation>
    <scope>NUCLEOTIDE SEQUENCE [LARGE SCALE GENOMIC DNA]</scope>
    <source>
        <strain evidence="2">DSM 16854 / JCM 12705 / C23</strain>
    </source>
</reference>
<dbReference type="AlphaFoldDB" id="G0LK50"/>
<dbReference type="Proteomes" id="UP000007954">
    <property type="component" value="Chromosome"/>
</dbReference>
<dbReference type="EMBL" id="FR746099">
    <property type="protein sequence ID" value="CCC39476.1"/>
    <property type="molecule type" value="Genomic_DNA"/>
</dbReference>
<dbReference type="InterPro" id="IPR043899">
    <property type="entry name" value="DUF5789"/>
</dbReference>
<evidence type="ECO:0000313" key="1">
    <source>
        <dbReference type="EMBL" id="CCC39476.1"/>
    </source>
</evidence>
<dbReference type="OrthoDB" id="317850at2157"/>
<dbReference type="Pfam" id="PF19102">
    <property type="entry name" value="DUF5789"/>
    <property type="match status" value="1"/>
</dbReference>
<dbReference type="RefSeq" id="WP_011570732.1">
    <property type="nucleotide sequence ID" value="NC_017459.1"/>
</dbReference>
<accession>G0LK50</accession>
<organism evidence="1 2">
    <name type="scientific">Haloquadratum walsbyi (strain DSM 16854 / JCM 12705 / C23)</name>
    <dbReference type="NCBI Taxonomy" id="768065"/>
    <lineage>
        <taxon>Archaea</taxon>
        <taxon>Methanobacteriati</taxon>
        <taxon>Methanobacteriota</taxon>
        <taxon>Stenosarchaea group</taxon>
        <taxon>Halobacteria</taxon>
        <taxon>Halobacteriales</taxon>
        <taxon>Haloferacaceae</taxon>
        <taxon>Haloquadratum</taxon>
    </lineage>
</organism>
<protein>
    <submittedName>
        <fullName evidence="1">Uncharacterized protein</fullName>
    </submittedName>
</protein>
<dbReference type="GeneID" id="12446205"/>